<dbReference type="AlphaFoldDB" id="A0A699YE67"/>
<dbReference type="Proteomes" id="UP000485058">
    <property type="component" value="Unassembled WGS sequence"/>
</dbReference>
<name>A0A699YE67_HAELA</name>
<accession>A0A699YE67</accession>
<comment type="caution">
    <text evidence="1">The sequence shown here is derived from an EMBL/GenBank/DDBJ whole genome shotgun (WGS) entry which is preliminary data.</text>
</comment>
<sequence length="152" mass="16110">MCGCPLKESGRDPKLALGSEAAGDVNGVTLEVPAEIRRAWLRVGVDPLQHARSASLDVVNTGFRAVPGVLDSGVLMLLGAQGAGMRDYLLGQLDHQLALCHQASSDCAAALALLSHLEPWQELRLLLQAGVGTDYASGAFLPDTWLQAQLKR</sequence>
<proteinExistence type="predicted"/>
<keyword evidence="2" id="KW-1185">Reference proteome</keyword>
<reference evidence="1 2" key="1">
    <citation type="submission" date="2020-02" db="EMBL/GenBank/DDBJ databases">
        <title>Draft genome sequence of Haematococcus lacustris strain NIES-144.</title>
        <authorList>
            <person name="Morimoto D."/>
            <person name="Nakagawa S."/>
            <person name="Yoshida T."/>
            <person name="Sawayama S."/>
        </authorList>
    </citation>
    <scope>NUCLEOTIDE SEQUENCE [LARGE SCALE GENOMIC DNA]</scope>
    <source>
        <strain evidence="1 2">NIES-144</strain>
    </source>
</reference>
<dbReference type="EMBL" id="BLLF01000158">
    <property type="protein sequence ID" value="GFH08387.1"/>
    <property type="molecule type" value="Genomic_DNA"/>
</dbReference>
<evidence type="ECO:0000313" key="1">
    <source>
        <dbReference type="EMBL" id="GFH08387.1"/>
    </source>
</evidence>
<evidence type="ECO:0000313" key="2">
    <source>
        <dbReference type="Proteomes" id="UP000485058"/>
    </source>
</evidence>
<organism evidence="1 2">
    <name type="scientific">Haematococcus lacustris</name>
    <name type="common">Green alga</name>
    <name type="synonym">Haematococcus pluvialis</name>
    <dbReference type="NCBI Taxonomy" id="44745"/>
    <lineage>
        <taxon>Eukaryota</taxon>
        <taxon>Viridiplantae</taxon>
        <taxon>Chlorophyta</taxon>
        <taxon>core chlorophytes</taxon>
        <taxon>Chlorophyceae</taxon>
        <taxon>CS clade</taxon>
        <taxon>Chlamydomonadales</taxon>
        <taxon>Haematococcaceae</taxon>
        <taxon>Haematococcus</taxon>
    </lineage>
</organism>
<protein>
    <submittedName>
        <fullName evidence="1">Uncharacterized protein</fullName>
    </submittedName>
</protein>
<gene>
    <name evidence="1" type="ORF">HaLaN_03337</name>
</gene>